<reference evidence="1 2" key="1">
    <citation type="submission" date="2019-02" db="EMBL/GenBank/DDBJ databases">
        <title>Genome sequencing of the rare red list fungi Phlebia centrifuga.</title>
        <authorList>
            <person name="Buettner E."/>
            <person name="Kellner H."/>
        </authorList>
    </citation>
    <scope>NUCLEOTIDE SEQUENCE [LARGE SCALE GENOMIC DNA]</scope>
    <source>
        <strain evidence="1 2">DSM 108282</strain>
    </source>
</reference>
<evidence type="ECO:0000313" key="2">
    <source>
        <dbReference type="Proteomes" id="UP000309038"/>
    </source>
</evidence>
<accession>A0A4S4KP62</accession>
<keyword evidence="2" id="KW-1185">Reference proteome</keyword>
<sequence>MKATQSGIYVNSRVQSTLDLILFVAEMSVFAKSMALIEKRRETTDTVSDVRTPLTVRLPAPPTHMLTIQITLRILPVINRLVASKPPRPRMRIEFRRVYTLMLYLGRKPAGQVLAMRDAPVELGPVLVERRKQAYDAFVGFASSIPQMFLYWKHPGGPSHVWQVDGPDKTGINEV</sequence>
<protein>
    <submittedName>
        <fullName evidence="1">Uncharacterized protein</fullName>
    </submittedName>
</protein>
<comment type="caution">
    <text evidence="1">The sequence shown here is derived from an EMBL/GenBank/DDBJ whole genome shotgun (WGS) entry which is preliminary data.</text>
</comment>
<dbReference type="AlphaFoldDB" id="A0A4S4KP62"/>
<proteinExistence type="predicted"/>
<dbReference type="EMBL" id="SGPJ01000052">
    <property type="protein sequence ID" value="THH00365.1"/>
    <property type="molecule type" value="Genomic_DNA"/>
</dbReference>
<evidence type="ECO:0000313" key="1">
    <source>
        <dbReference type="EMBL" id="THH00365.1"/>
    </source>
</evidence>
<gene>
    <name evidence="1" type="ORF">EW026_g2160</name>
</gene>
<dbReference type="Proteomes" id="UP000309038">
    <property type="component" value="Unassembled WGS sequence"/>
</dbReference>
<organism evidence="1 2">
    <name type="scientific">Hermanssonia centrifuga</name>
    <dbReference type="NCBI Taxonomy" id="98765"/>
    <lineage>
        <taxon>Eukaryota</taxon>
        <taxon>Fungi</taxon>
        <taxon>Dikarya</taxon>
        <taxon>Basidiomycota</taxon>
        <taxon>Agaricomycotina</taxon>
        <taxon>Agaricomycetes</taxon>
        <taxon>Polyporales</taxon>
        <taxon>Meruliaceae</taxon>
        <taxon>Hermanssonia</taxon>
    </lineage>
</organism>
<name>A0A4S4KP62_9APHY</name>